<dbReference type="InterPro" id="IPR001763">
    <property type="entry name" value="Rhodanese-like_dom"/>
</dbReference>
<dbReference type="HOGENOM" id="CLU_089574_1_3_9"/>
<feature type="domain" description="Rhodanese" evidence="2">
    <location>
        <begin position="44"/>
        <end position="130"/>
    </location>
</feature>
<dbReference type="PANTHER" id="PTHR43031">
    <property type="entry name" value="FAD-DEPENDENT OXIDOREDUCTASE"/>
    <property type="match status" value="1"/>
</dbReference>
<dbReference type="Pfam" id="PF00581">
    <property type="entry name" value="Rhodanese"/>
    <property type="match status" value="1"/>
</dbReference>
<dbReference type="PROSITE" id="PS50206">
    <property type="entry name" value="RHODANESE_3"/>
    <property type="match status" value="1"/>
</dbReference>
<dbReference type="Gene3D" id="3.40.250.10">
    <property type="entry name" value="Rhodanese-like domain"/>
    <property type="match status" value="1"/>
</dbReference>
<name>K9EXS5_9LACT</name>
<gene>
    <name evidence="3" type="ORF">HMPREF9698_00362</name>
</gene>
<feature type="transmembrane region" description="Helical" evidence="1">
    <location>
        <begin position="6"/>
        <end position="24"/>
    </location>
</feature>
<evidence type="ECO:0000259" key="2">
    <source>
        <dbReference type="PROSITE" id="PS50206"/>
    </source>
</evidence>
<dbReference type="AlphaFoldDB" id="K9EXS5"/>
<evidence type="ECO:0000313" key="3">
    <source>
        <dbReference type="EMBL" id="EKU94050.1"/>
    </source>
</evidence>
<dbReference type="CDD" id="cd00158">
    <property type="entry name" value="RHOD"/>
    <property type="match status" value="1"/>
</dbReference>
<keyword evidence="1" id="KW-1133">Transmembrane helix</keyword>
<dbReference type="SUPFAM" id="SSF52821">
    <property type="entry name" value="Rhodanese/Cell cycle control phosphatase"/>
    <property type="match status" value="1"/>
</dbReference>
<dbReference type="eggNOG" id="COG0607">
    <property type="taxonomic scope" value="Bacteria"/>
</dbReference>
<dbReference type="PATRIC" id="fig|883081.3.peg.364"/>
<dbReference type="InterPro" id="IPR050229">
    <property type="entry name" value="GlpE_sulfurtransferase"/>
</dbReference>
<keyword evidence="4" id="KW-1185">Reference proteome</keyword>
<dbReference type="STRING" id="883081.HMPREF9698_00362"/>
<evidence type="ECO:0000256" key="1">
    <source>
        <dbReference type="SAM" id="Phobius"/>
    </source>
</evidence>
<dbReference type="SMART" id="SM00450">
    <property type="entry name" value="RHOD"/>
    <property type="match status" value="1"/>
</dbReference>
<proteinExistence type="predicted"/>
<accession>K9EXS5</accession>
<sequence length="134" mass="15955">MDINNALRLLIIVVGLGWAIYEIVQFVRRRKAATPLTNEEFKEDIRKAQVIDVREKDEFKRKHILGARSLPYSQFKQRMNELRKDQPIYLYEENKMLSLRAGLKLKENGFEDIYYLKDGFSNWDGRTKSDRLDN</sequence>
<dbReference type="PANTHER" id="PTHR43031:SF18">
    <property type="entry name" value="RHODANESE-RELATED SULFURTRANSFERASES"/>
    <property type="match status" value="1"/>
</dbReference>
<organism evidence="3 4">
    <name type="scientific">Alloiococcus otitis ATCC 51267</name>
    <dbReference type="NCBI Taxonomy" id="883081"/>
    <lineage>
        <taxon>Bacteria</taxon>
        <taxon>Bacillati</taxon>
        <taxon>Bacillota</taxon>
        <taxon>Bacilli</taxon>
        <taxon>Lactobacillales</taxon>
        <taxon>Carnobacteriaceae</taxon>
        <taxon>Alloiococcus</taxon>
    </lineage>
</organism>
<keyword evidence="1" id="KW-0472">Membrane</keyword>
<dbReference type="InterPro" id="IPR036873">
    <property type="entry name" value="Rhodanese-like_dom_sf"/>
</dbReference>
<keyword evidence="1" id="KW-0812">Transmembrane</keyword>
<evidence type="ECO:0000313" key="4">
    <source>
        <dbReference type="Proteomes" id="UP000009875"/>
    </source>
</evidence>
<dbReference type="EMBL" id="AGXA01000005">
    <property type="protein sequence ID" value="EKU94050.1"/>
    <property type="molecule type" value="Genomic_DNA"/>
</dbReference>
<protein>
    <recommendedName>
        <fullName evidence="2">Rhodanese domain-containing protein</fullName>
    </recommendedName>
</protein>
<comment type="caution">
    <text evidence="3">The sequence shown here is derived from an EMBL/GenBank/DDBJ whole genome shotgun (WGS) entry which is preliminary data.</text>
</comment>
<dbReference type="Proteomes" id="UP000009875">
    <property type="component" value="Unassembled WGS sequence"/>
</dbReference>
<reference evidence="3 4" key="1">
    <citation type="submission" date="2012-09" db="EMBL/GenBank/DDBJ databases">
        <title>The Genome Sequence of Alloiococcus otitis ATCC 51267.</title>
        <authorList>
            <consortium name="The Broad Institute Genome Sequencing Platform"/>
            <person name="Earl A."/>
            <person name="Ward D."/>
            <person name="Feldgarden M."/>
            <person name="Gevers D."/>
            <person name="Huys G."/>
            <person name="Walker B."/>
            <person name="Young S.K."/>
            <person name="Zeng Q."/>
            <person name="Gargeya S."/>
            <person name="Fitzgerald M."/>
            <person name="Haas B."/>
            <person name="Abouelleil A."/>
            <person name="Alvarado L."/>
            <person name="Arachchi H.M."/>
            <person name="Berlin A.M."/>
            <person name="Chapman S.B."/>
            <person name="Goldberg J."/>
            <person name="Griggs A."/>
            <person name="Gujja S."/>
            <person name="Hansen M."/>
            <person name="Howarth C."/>
            <person name="Imamovic A."/>
            <person name="Larimer J."/>
            <person name="McCowen C."/>
            <person name="Montmayeur A."/>
            <person name="Murphy C."/>
            <person name="Neiman D."/>
            <person name="Pearson M."/>
            <person name="Priest M."/>
            <person name="Roberts A."/>
            <person name="Saif S."/>
            <person name="Shea T."/>
            <person name="Sisk P."/>
            <person name="Sykes S."/>
            <person name="Wortman J."/>
            <person name="Nusbaum C."/>
            <person name="Birren B."/>
        </authorList>
    </citation>
    <scope>NUCLEOTIDE SEQUENCE [LARGE SCALE GENOMIC DNA]</scope>
    <source>
        <strain evidence="3 4">ATCC 51267</strain>
    </source>
</reference>